<dbReference type="Gene3D" id="1.10.510.10">
    <property type="entry name" value="Transferase(Phosphotransferase) domain 1"/>
    <property type="match status" value="1"/>
</dbReference>
<dbReference type="PANTHER" id="PTHR44167:SF24">
    <property type="entry name" value="SERINE_THREONINE-PROTEIN KINASE CHK2"/>
    <property type="match status" value="1"/>
</dbReference>
<keyword evidence="2" id="KW-0418">Kinase</keyword>
<gene>
    <name evidence="2" type="ORF">FRX57_06015</name>
</gene>
<reference evidence="2 3" key="1">
    <citation type="submission" date="2019-08" db="EMBL/GenBank/DDBJ databases">
        <authorList>
            <person name="Lei W."/>
        </authorList>
    </citation>
    <scope>NUCLEOTIDE SEQUENCE [LARGE SCALE GENOMIC DNA]</scope>
    <source>
        <strain evidence="2 3">CCUG 66496</strain>
    </source>
</reference>
<keyword evidence="3" id="KW-1185">Reference proteome</keyword>
<organism evidence="2 3">
    <name type="scientific">Streptococcus cuniculipharyngis</name>
    <dbReference type="NCBI Taxonomy" id="1562651"/>
    <lineage>
        <taxon>Bacteria</taxon>
        <taxon>Bacillati</taxon>
        <taxon>Bacillota</taxon>
        <taxon>Bacilli</taxon>
        <taxon>Lactobacillales</taxon>
        <taxon>Streptococcaceae</taxon>
        <taxon>Streptococcus</taxon>
    </lineage>
</organism>
<keyword evidence="2" id="KW-0808">Transferase</keyword>
<dbReference type="PANTHER" id="PTHR44167">
    <property type="entry name" value="OVARIAN-SPECIFIC SERINE/THREONINE-PROTEIN KINASE LOK-RELATED"/>
    <property type="match status" value="1"/>
</dbReference>
<dbReference type="GO" id="GO:0004672">
    <property type="term" value="F:protein kinase activity"/>
    <property type="evidence" value="ECO:0007669"/>
    <property type="project" value="InterPro"/>
</dbReference>
<dbReference type="InterPro" id="IPR000719">
    <property type="entry name" value="Prot_kinase_dom"/>
</dbReference>
<evidence type="ECO:0000313" key="2">
    <source>
        <dbReference type="EMBL" id="TWS97150.1"/>
    </source>
</evidence>
<dbReference type="InterPro" id="IPR057929">
    <property type="entry name" value="RamC_N"/>
</dbReference>
<dbReference type="PROSITE" id="PS50011">
    <property type="entry name" value="PROTEIN_KINASE_DOM"/>
    <property type="match status" value="1"/>
</dbReference>
<feature type="domain" description="Protein kinase" evidence="1">
    <location>
        <begin position="199"/>
        <end position="492"/>
    </location>
</feature>
<evidence type="ECO:0000313" key="3">
    <source>
        <dbReference type="Proteomes" id="UP000317430"/>
    </source>
</evidence>
<dbReference type="Proteomes" id="UP000317430">
    <property type="component" value="Unassembled WGS sequence"/>
</dbReference>
<dbReference type="Pfam" id="PF25816">
    <property type="entry name" value="RamC_N"/>
    <property type="match status" value="1"/>
</dbReference>
<dbReference type="EMBL" id="VOHL01000005">
    <property type="protein sequence ID" value="TWS97150.1"/>
    <property type="molecule type" value="Genomic_DNA"/>
</dbReference>
<name>A0A5C5SCP0_9STRE</name>
<dbReference type="Gene3D" id="3.30.200.20">
    <property type="entry name" value="Phosphorylase Kinase, domain 1"/>
    <property type="match status" value="1"/>
</dbReference>
<sequence length="727" mass="84836">MSLITLENITFYDDVTIKNTDCFTYISMSETAIPYQGWKIHISATLENYQDILTKTMSCCYEEHISFKFINNTKDLLDIFSKKSSPIEVGKFITIYPENDKKFLKILELLHNLLDGFQGIQILTDHRYKNSNVLFYRYGVMNATLINGERPLLKDLEGNTYPDIQGPYYECPSFIEELFPDKSYTSAHDNNEIKMNNRYIMKSIIHQTGSGNVYIAFDILNEENVIVKEARKNVYINEDISAIDLLQNEYHTLSTLQKSFIPKVIDEFFDDENYYLVEEYIRGERLDCLKNKFNLLLSRPSIEHDLFCDNISAIITQMFEKLELIHKEGILLEDISTSNMILDSEDNLYFIDFETAYSKKSDMLVETTNNHYPSHITSKFEKRDRIKLWYSIIDLLTNATSLLKFDKSGFSTVKSFLKMSYEMNFPIHIIQLFLNDFNNEKQFDLSTLISTLPNINLELLDFKRVQILETLLTVNSFEIPGTSLLDTVDNYLAVKYYDLPSSENNLFDEILQDKQNDNIETVLAKLILKKDSYKKHLDFLDKIIYSNNTNYKYKYRVLQILNNHDGEETLFRETVKSIKITDISFEKGIPYIKLDQYLSPYLTNGNSGLIIELIKFSLKHNTTEFDDFIKILSLGIDHTYAKSTSLNTGLAGLGLANAWLYFYFNDIKYLNISVKIFNHIYDYSIYKANKLVLIDPLQEKINYSYANGMLGQYYFIDHLLTLIKKGK</sequence>
<dbReference type="SUPFAM" id="SSF158745">
    <property type="entry name" value="LanC-like"/>
    <property type="match status" value="1"/>
</dbReference>
<dbReference type="GO" id="GO:0005524">
    <property type="term" value="F:ATP binding"/>
    <property type="evidence" value="ECO:0007669"/>
    <property type="project" value="InterPro"/>
</dbReference>
<dbReference type="OrthoDB" id="1492512at2"/>
<dbReference type="AlphaFoldDB" id="A0A5C5SCP0"/>
<dbReference type="Pfam" id="PF00069">
    <property type="entry name" value="Pkinase"/>
    <property type="match status" value="1"/>
</dbReference>
<evidence type="ECO:0000259" key="1">
    <source>
        <dbReference type="PROSITE" id="PS50011"/>
    </source>
</evidence>
<accession>A0A5C5SCP0</accession>
<proteinExistence type="predicted"/>
<dbReference type="RefSeq" id="WP_146567688.1">
    <property type="nucleotide sequence ID" value="NZ_VOHL01000005.1"/>
</dbReference>
<dbReference type="InterPro" id="IPR011009">
    <property type="entry name" value="Kinase-like_dom_sf"/>
</dbReference>
<dbReference type="SUPFAM" id="SSF56112">
    <property type="entry name" value="Protein kinase-like (PK-like)"/>
    <property type="match status" value="1"/>
</dbReference>
<comment type="caution">
    <text evidence="2">The sequence shown here is derived from an EMBL/GenBank/DDBJ whole genome shotgun (WGS) entry which is preliminary data.</text>
</comment>
<protein>
    <submittedName>
        <fullName evidence="2">Kinase</fullName>
    </submittedName>
</protein>
<dbReference type="SMART" id="SM00220">
    <property type="entry name" value="S_TKc"/>
    <property type="match status" value="1"/>
</dbReference>